<dbReference type="EMBL" id="AY380008">
    <property type="protein sequence ID" value="AAQ94902.1"/>
    <property type="molecule type" value="Genomic_DNA"/>
</dbReference>
<protein>
    <submittedName>
        <fullName evidence="1">Urease subunit C</fullName>
    </submittedName>
</protein>
<proteinExistence type="predicted"/>
<accession>Q6U2B9</accession>
<evidence type="ECO:0000313" key="1">
    <source>
        <dbReference type="EMBL" id="AAQ94902.1"/>
    </source>
</evidence>
<name>Q6U2B9_HELPX</name>
<dbReference type="AlphaFoldDB" id="Q6U2B9"/>
<reference evidence="1" key="1">
    <citation type="submission" date="2003-08" db="EMBL/GenBank/DDBJ databases">
        <title>Comparative Genomics of Helicobacter pylori in Irish Isolates.</title>
        <authorList>
            <person name="Ahmed N."/>
            <person name="Jyothirmayee C.S."/>
            <person name="Kauser F."/>
            <person name="Carroll I.M."/>
            <person name="Khan A.A."/>
            <person name="Habibullah C.M."/>
        </authorList>
    </citation>
    <scope>NUCLEOTIDE SEQUENCE</scope>
    <source>
        <strain evidence="1">Ire 3</strain>
    </source>
</reference>
<feature type="non-terminal residue" evidence="1">
    <location>
        <position position="1"/>
    </location>
</feature>
<sequence>SIKELKAPFLLQQSSLLTEQFSPLRILKIPDSESKHRAIGDKFVSESMPIEKANLGASKRAYQFYRAQLKHGEGLVCAPAE</sequence>
<organism evidence="1">
    <name type="scientific">Helicobacter pylori</name>
    <name type="common">Campylobacter pylori</name>
    <dbReference type="NCBI Taxonomy" id="210"/>
    <lineage>
        <taxon>Bacteria</taxon>
        <taxon>Pseudomonadati</taxon>
        <taxon>Campylobacterota</taxon>
        <taxon>Epsilonproteobacteria</taxon>
        <taxon>Campylobacterales</taxon>
        <taxon>Helicobacteraceae</taxon>
        <taxon>Helicobacter</taxon>
    </lineage>
</organism>
<gene>
    <name evidence="1" type="primary">glmM</name>
</gene>
<feature type="non-terminal residue" evidence="1">
    <location>
        <position position="81"/>
    </location>
</feature>